<dbReference type="Proteomes" id="UP001443914">
    <property type="component" value="Unassembled WGS sequence"/>
</dbReference>
<name>A0AAW1HZ81_SAPOF</name>
<proteinExistence type="predicted"/>
<sequence length="100" mass="11531">MVSHWHSYSSEFALDYLLYRIVFCIFPLCIMVCVLSCAHVHYPCHLNNPTVNDPNLVVPNMLCFGSLITIVTITQSFRSYCVESYGKVTFITNFTCYLLF</sequence>
<evidence type="ECO:0000313" key="3">
    <source>
        <dbReference type="Proteomes" id="UP001443914"/>
    </source>
</evidence>
<dbReference type="AlphaFoldDB" id="A0AAW1HZ81"/>
<evidence type="ECO:0000256" key="1">
    <source>
        <dbReference type="SAM" id="Phobius"/>
    </source>
</evidence>
<gene>
    <name evidence="2" type="ORF">RND81_10G078200</name>
</gene>
<accession>A0AAW1HZ81</accession>
<dbReference type="EMBL" id="JBDFQZ010000010">
    <property type="protein sequence ID" value="KAK9682500.1"/>
    <property type="molecule type" value="Genomic_DNA"/>
</dbReference>
<comment type="caution">
    <text evidence="2">The sequence shown here is derived from an EMBL/GenBank/DDBJ whole genome shotgun (WGS) entry which is preliminary data.</text>
</comment>
<organism evidence="2 3">
    <name type="scientific">Saponaria officinalis</name>
    <name type="common">Common soapwort</name>
    <name type="synonym">Lychnis saponaria</name>
    <dbReference type="NCBI Taxonomy" id="3572"/>
    <lineage>
        <taxon>Eukaryota</taxon>
        <taxon>Viridiplantae</taxon>
        <taxon>Streptophyta</taxon>
        <taxon>Embryophyta</taxon>
        <taxon>Tracheophyta</taxon>
        <taxon>Spermatophyta</taxon>
        <taxon>Magnoliopsida</taxon>
        <taxon>eudicotyledons</taxon>
        <taxon>Gunneridae</taxon>
        <taxon>Pentapetalae</taxon>
        <taxon>Caryophyllales</taxon>
        <taxon>Caryophyllaceae</taxon>
        <taxon>Caryophylleae</taxon>
        <taxon>Saponaria</taxon>
    </lineage>
</organism>
<keyword evidence="3" id="KW-1185">Reference proteome</keyword>
<protein>
    <submittedName>
        <fullName evidence="2">Uncharacterized protein</fullName>
    </submittedName>
</protein>
<evidence type="ECO:0000313" key="2">
    <source>
        <dbReference type="EMBL" id="KAK9682500.1"/>
    </source>
</evidence>
<feature type="transmembrane region" description="Helical" evidence="1">
    <location>
        <begin position="21"/>
        <end position="42"/>
    </location>
</feature>
<keyword evidence="1" id="KW-0472">Membrane</keyword>
<feature type="transmembrane region" description="Helical" evidence="1">
    <location>
        <begin position="57"/>
        <end position="77"/>
    </location>
</feature>
<keyword evidence="1" id="KW-0812">Transmembrane</keyword>
<reference evidence="2" key="1">
    <citation type="submission" date="2024-03" db="EMBL/GenBank/DDBJ databases">
        <title>WGS assembly of Saponaria officinalis var. Norfolk2.</title>
        <authorList>
            <person name="Jenkins J."/>
            <person name="Shu S."/>
            <person name="Grimwood J."/>
            <person name="Barry K."/>
            <person name="Goodstein D."/>
            <person name="Schmutz J."/>
            <person name="Leebens-Mack J."/>
            <person name="Osbourn A."/>
        </authorList>
    </citation>
    <scope>NUCLEOTIDE SEQUENCE [LARGE SCALE GENOMIC DNA]</scope>
    <source>
        <strain evidence="2">JIC</strain>
    </source>
</reference>
<keyword evidence="1" id="KW-1133">Transmembrane helix</keyword>